<evidence type="ECO:0000259" key="14">
    <source>
        <dbReference type="PROSITE" id="PS50880"/>
    </source>
</evidence>
<dbReference type="Proteomes" id="UP000005952">
    <property type="component" value="Chromosome"/>
</dbReference>
<dbReference type="FunFam" id="3.40.1360.10:FF:000002">
    <property type="entry name" value="DNA primase"/>
    <property type="match status" value="1"/>
</dbReference>
<keyword evidence="9" id="KW-0460">Magnesium</keyword>
<comment type="caution">
    <text evidence="12">Lacks conserved residue(s) required for the propagation of feature annotation.</text>
</comment>
<dbReference type="SUPFAM" id="SSF56731">
    <property type="entry name" value="DNA primase core"/>
    <property type="match status" value="1"/>
</dbReference>
<dbReference type="Pfam" id="PF13662">
    <property type="entry name" value="Toprim_4"/>
    <property type="match status" value="1"/>
</dbReference>
<keyword evidence="1 12" id="KW-0240">DNA-directed RNA polymerase</keyword>
<feature type="domain" description="Toprim" evidence="14">
    <location>
        <begin position="257"/>
        <end position="339"/>
    </location>
</feature>
<protein>
    <recommendedName>
        <fullName evidence="12 13">DNA primase</fullName>
        <ecNumber evidence="12">2.7.7.101</ecNumber>
    </recommendedName>
</protein>
<dbReference type="GO" id="GO:0005737">
    <property type="term" value="C:cytoplasm"/>
    <property type="evidence" value="ECO:0007669"/>
    <property type="project" value="TreeGrafter"/>
</dbReference>
<dbReference type="Gene3D" id="3.40.1360.10">
    <property type="match status" value="1"/>
</dbReference>
<evidence type="ECO:0000256" key="4">
    <source>
        <dbReference type="ARBA" id="ARBA00022695"/>
    </source>
</evidence>
<dbReference type="InterPro" id="IPR030846">
    <property type="entry name" value="DnaG_bac"/>
</dbReference>
<comment type="cofactor">
    <cofactor evidence="13">
        <name>Zn(2+)</name>
        <dbReference type="ChEBI" id="CHEBI:29105"/>
    </cofactor>
    <text evidence="13">Binds 1 zinc ion per monomer.</text>
</comment>
<dbReference type="HAMAP" id="MF_00974">
    <property type="entry name" value="DNA_primase_DnaG"/>
    <property type="match status" value="1"/>
</dbReference>
<dbReference type="PANTHER" id="PTHR30313:SF2">
    <property type="entry name" value="DNA PRIMASE"/>
    <property type="match status" value="1"/>
</dbReference>
<reference evidence="15 16" key="1">
    <citation type="journal article" date="2013" name="Genome Announc.">
        <title>Genome sequences for three denitrifying bacterial strains isolated from a uranium- and nitrate-contaminated subsurface environment.</title>
        <authorList>
            <person name="Venkatramanan R."/>
            <person name="Prakash O."/>
            <person name="Woyke T."/>
            <person name="Chain P."/>
            <person name="Goodwin L.A."/>
            <person name="Watson D."/>
            <person name="Brooks S."/>
            <person name="Kostka J.E."/>
            <person name="Green S.J."/>
        </authorList>
    </citation>
    <scope>NUCLEOTIDE SEQUENCE [LARGE SCALE GENOMIC DNA]</scope>
    <source>
        <strain evidence="15 16">1NES1</strain>
    </source>
</reference>
<dbReference type="InterPro" id="IPR050219">
    <property type="entry name" value="DnaG_primase"/>
</dbReference>
<dbReference type="CDD" id="cd03364">
    <property type="entry name" value="TOPRIM_DnaG_primases"/>
    <property type="match status" value="1"/>
</dbReference>
<evidence type="ECO:0000256" key="5">
    <source>
        <dbReference type="ARBA" id="ARBA00022705"/>
    </source>
</evidence>
<dbReference type="Pfam" id="PF01807">
    <property type="entry name" value="Zn_ribbon_DnaG"/>
    <property type="match status" value="1"/>
</dbReference>
<dbReference type="SMART" id="SM00400">
    <property type="entry name" value="ZnF_CHCC"/>
    <property type="match status" value="1"/>
</dbReference>
<dbReference type="InterPro" id="IPR019475">
    <property type="entry name" value="DNA_primase_DnaB-bd"/>
</dbReference>
<dbReference type="PROSITE" id="PS50880">
    <property type="entry name" value="TOPRIM"/>
    <property type="match status" value="1"/>
</dbReference>
<dbReference type="STRING" id="670307.HYPDE_30923"/>
<dbReference type="GO" id="GO:0006269">
    <property type="term" value="P:DNA replication, synthesis of primer"/>
    <property type="evidence" value="ECO:0007669"/>
    <property type="project" value="UniProtKB-UniRule"/>
</dbReference>
<proteinExistence type="inferred from homology"/>
<dbReference type="Pfam" id="PF10410">
    <property type="entry name" value="DnaB_bind"/>
    <property type="match status" value="1"/>
</dbReference>
<dbReference type="EC" id="2.7.7.101" evidence="12"/>
<dbReference type="InterPro" id="IPR013264">
    <property type="entry name" value="DNAG_N"/>
</dbReference>
<dbReference type="EMBL" id="CP005587">
    <property type="protein sequence ID" value="AGK57859.1"/>
    <property type="molecule type" value="Genomic_DNA"/>
</dbReference>
<comment type="similarity">
    <text evidence="12 13">Belongs to the DnaG primase family.</text>
</comment>
<evidence type="ECO:0000256" key="10">
    <source>
        <dbReference type="ARBA" id="ARBA00023125"/>
    </source>
</evidence>
<organism evidence="15 16">
    <name type="scientific">Hyphomicrobium denitrificans 1NES1</name>
    <dbReference type="NCBI Taxonomy" id="670307"/>
    <lineage>
        <taxon>Bacteria</taxon>
        <taxon>Pseudomonadati</taxon>
        <taxon>Pseudomonadota</taxon>
        <taxon>Alphaproteobacteria</taxon>
        <taxon>Hyphomicrobiales</taxon>
        <taxon>Hyphomicrobiaceae</taxon>
        <taxon>Hyphomicrobium</taxon>
    </lineage>
</organism>
<dbReference type="Gene3D" id="3.90.980.10">
    <property type="entry name" value="DNA primase, catalytic core, N-terminal domain"/>
    <property type="match status" value="1"/>
</dbReference>
<dbReference type="GO" id="GO:0000428">
    <property type="term" value="C:DNA-directed RNA polymerase complex"/>
    <property type="evidence" value="ECO:0007669"/>
    <property type="project" value="UniProtKB-KW"/>
</dbReference>
<evidence type="ECO:0000256" key="1">
    <source>
        <dbReference type="ARBA" id="ARBA00022478"/>
    </source>
</evidence>
<name>N0B2V3_9HYPH</name>
<dbReference type="GO" id="GO:1990077">
    <property type="term" value="C:primosome complex"/>
    <property type="evidence" value="ECO:0007669"/>
    <property type="project" value="UniProtKB-KW"/>
</dbReference>
<keyword evidence="6 13" id="KW-0479">Metal-binding</keyword>
<keyword evidence="4 12" id="KW-0548">Nucleotidyltransferase</keyword>
<dbReference type="OrthoDB" id="9803773at2"/>
<dbReference type="AlphaFoldDB" id="N0B2V3"/>
<keyword evidence="10 12" id="KW-0238">DNA-binding</keyword>
<dbReference type="InterPro" id="IPR034151">
    <property type="entry name" value="TOPRIM_DnaG_bac"/>
</dbReference>
<evidence type="ECO:0000313" key="16">
    <source>
        <dbReference type="Proteomes" id="UP000005952"/>
    </source>
</evidence>
<dbReference type="HOGENOM" id="CLU_013501_5_3_5"/>
<comment type="subunit">
    <text evidence="12">Monomer. Interacts with DnaB.</text>
</comment>
<evidence type="ECO:0000256" key="8">
    <source>
        <dbReference type="ARBA" id="ARBA00022833"/>
    </source>
</evidence>
<dbReference type="InterPro" id="IPR006295">
    <property type="entry name" value="DNA_primase_DnaG"/>
</dbReference>
<keyword evidence="3 12" id="KW-0808">Transferase</keyword>
<comment type="catalytic activity">
    <reaction evidence="12">
        <text>ssDNA + n NTP = ssDNA/pppN(pN)n-1 hybrid + (n-1) diphosphate.</text>
        <dbReference type="EC" id="2.7.7.101"/>
    </reaction>
</comment>
<dbReference type="InterPro" id="IPR002694">
    <property type="entry name" value="Znf_CHC2"/>
</dbReference>
<dbReference type="Gene3D" id="3.90.580.10">
    <property type="entry name" value="Zinc finger, CHC2-type domain"/>
    <property type="match status" value="1"/>
</dbReference>
<dbReference type="eggNOG" id="COG0358">
    <property type="taxonomic scope" value="Bacteria"/>
</dbReference>
<dbReference type="InterPro" id="IPR036977">
    <property type="entry name" value="DNA_primase_Znf_CHC2"/>
</dbReference>
<dbReference type="SMART" id="SM00493">
    <property type="entry name" value="TOPRIM"/>
    <property type="match status" value="1"/>
</dbReference>
<evidence type="ECO:0000256" key="11">
    <source>
        <dbReference type="ARBA" id="ARBA00023163"/>
    </source>
</evidence>
<dbReference type="GO" id="GO:0003677">
    <property type="term" value="F:DNA binding"/>
    <property type="evidence" value="ECO:0007669"/>
    <property type="project" value="UniProtKB-KW"/>
</dbReference>
<evidence type="ECO:0000256" key="9">
    <source>
        <dbReference type="ARBA" id="ARBA00022842"/>
    </source>
</evidence>
<dbReference type="RefSeq" id="WP_015597892.1">
    <property type="nucleotide sequence ID" value="NC_021172.1"/>
</dbReference>
<dbReference type="InterPro" id="IPR037068">
    <property type="entry name" value="DNA_primase_core_N_sf"/>
</dbReference>
<keyword evidence="11 12" id="KW-0804">Transcription</keyword>
<evidence type="ECO:0000256" key="3">
    <source>
        <dbReference type="ARBA" id="ARBA00022679"/>
    </source>
</evidence>
<dbReference type="PIRSF" id="PIRSF002811">
    <property type="entry name" value="DnaG"/>
    <property type="match status" value="1"/>
</dbReference>
<dbReference type="GO" id="GO:0008270">
    <property type="term" value="F:zinc ion binding"/>
    <property type="evidence" value="ECO:0007669"/>
    <property type="project" value="UniProtKB-KW"/>
</dbReference>
<dbReference type="KEGG" id="hdt:HYPDE_30923"/>
<dbReference type="GO" id="GO:0003899">
    <property type="term" value="F:DNA-directed RNA polymerase activity"/>
    <property type="evidence" value="ECO:0007669"/>
    <property type="project" value="UniProtKB-UniRule"/>
</dbReference>
<comment type="function">
    <text evidence="12 13">RNA polymerase that catalyzes the synthesis of short RNA molecules used as primers for DNA polymerase during DNA replication.</text>
</comment>
<dbReference type="InterPro" id="IPR006171">
    <property type="entry name" value="TOPRIM_dom"/>
</dbReference>
<evidence type="ECO:0000256" key="2">
    <source>
        <dbReference type="ARBA" id="ARBA00022515"/>
    </source>
</evidence>
<keyword evidence="7" id="KW-0863">Zinc-finger</keyword>
<keyword evidence="8 13" id="KW-0862">Zinc</keyword>
<dbReference type="FunFam" id="3.90.980.10:FF:000001">
    <property type="entry name" value="DNA primase"/>
    <property type="match status" value="1"/>
</dbReference>
<dbReference type="Pfam" id="PF08275">
    <property type="entry name" value="DNAG_N"/>
    <property type="match status" value="1"/>
</dbReference>
<dbReference type="NCBIfam" id="TIGR01391">
    <property type="entry name" value="dnaG"/>
    <property type="match status" value="1"/>
</dbReference>
<keyword evidence="2 12" id="KW-0639">Primosome</keyword>
<evidence type="ECO:0000313" key="15">
    <source>
        <dbReference type="EMBL" id="AGK57859.1"/>
    </source>
</evidence>
<keyword evidence="16" id="KW-1185">Reference proteome</keyword>
<accession>N0B2V3</accession>
<evidence type="ECO:0000256" key="12">
    <source>
        <dbReference type="HAMAP-Rule" id="MF_00974"/>
    </source>
</evidence>
<evidence type="ECO:0000256" key="13">
    <source>
        <dbReference type="PIRNR" id="PIRNR002811"/>
    </source>
</evidence>
<sequence length="662" mass="73941">MRFNPNFLDEIRARVPVSQVVGRKVALKKAGREYKGLSPFKTEKTPSFTVNDQKGFYHCFASGEHGDIFTFLMKTEGLEFPEAVERLAQEAGIPMPKQPERNIAEEDQRDRLYRLLEASAVFFEDSLRSGLGTEARRYLEKRGLARETIQTFRLGFAPNSRTALTTHLKAKGFSLADMAVAGMLIAGNDIPEPYDRFRNRVMFPILDLKGRVIAFGGRALEKDVPAKYLNSPETPLFHKGHTLFNAARARSAAHDKDRVIVVEGYMDVVALSEAGFTESVAPLGTALTEDQIKLLWRFAPEPTLCFDGDSAGRKAADRAVEIALPWLKPGQSVTFAFLPEGIDPDDLIRQQGTSAMSDVLARTRPLVDALWDRELRTGACTTPEQRAALEARLFALVATIQDATVRSHYQRELRDRLYQLGRNRYPRSMPSTPQVGRQFQGIAQASYARPVAAPDWKARDRARLNGPERRFTKKNISPELVNAGPELAGQMQSVRPREALIMKTLLNHPWLIDEHSEAIAAIEFTSQPLSALRDEILAVHARQNSLDRASLGTQLSKSGVAKVVDLVARTITHISDRFAEPDASTTDVEAAWNHILALHQRQDALGRALKAAEEAWYRDCTEEAETHLLDIKRQIAREASMDQMDAEIDQPTNDTPIVKRAG</sequence>
<keyword evidence="5 12" id="KW-0235">DNA replication</keyword>
<evidence type="ECO:0000256" key="7">
    <source>
        <dbReference type="ARBA" id="ARBA00022771"/>
    </source>
</evidence>
<dbReference type="FunFam" id="3.90.580.10:FF:000001">
    <property type="entry name" value="DNA primase"/>
    <property type="match status" value="1"/>
</dbReference>
<gene>
    <name evidence="12 15" type="primary">dnaG</name>
    <name evidence="15" type="ORF">HYPDE_30923</name>
</gene>
<evidence type="ECO:0000256" key="6">
    <source>
        <dbReference type="ARBA" id="ARBA00022723"/>
    </source>
</evidence>
<dbReference type="PANTHER" id="PTHR30313">
    <property type="entry name" value="DNA PRIMASE"/>
    <property type="match status" value="1"/>
</dbReference>
<dbReference type="SUPFAM" id="SSF57783">
    <property type="entry name" value="Zinc beta-ribbon"/>
    <property type="match status" value="1"/>
</dbReference>